<accession>A0A941DKQ9</accession>
<sequence length="329" mass="35012">MNTPTFCTYQMQTTSRLTNMRRILCSSAIVLTTALSINLPATAQQGTPLDANKKASETASSPVSAVAPFTVEVSGTGSPIILIPGLASSSAVWKDTVAHLQSKYQLHVLTLAGFAGTKALPNTAISKGFIATQEQAIIDYIAAQKLQKPIIIGHSLGGFLALSLASNHSDKIAAAINVDGLPALGAMYAEAQANMQKSGNTPPPQNTGFDPMAMAKNMANNADWHAQIAKDMMRSDPMTSGRAMSELASKDLRPALKNIQVPVLSLGALQNGAPYTPAAQVQATYEKQLANIPKDFNNMAFAQDAKHFIMADAPQWMLQKIDEFLTKVN</sequence>
<dbReference type="Proteomes" id="UP000680158">
    <property type="component" value="Unassembled WGS sequence"/>
</dbReference>
<dbReference type="PANTHER" id="PTHR43798:SF31">
    <property type="entry name" value="AB HYDROLASE SUPERFAMILY PROTEIN YCLE"/>
    <property type="match status" value="1"/>
</dbReference>
<evidence type="ECO:0000313" key="5">
    <source>
        <dbReference type="Proteomes" id="UP000680158"/>
    </source>
</evidence>
<dbReference type="Gene3D" id="3.40.50.1820">
    <property type="entry name" value="alpha/beta hydrolase"/>
    <property type="match status" value="1"/>
</dbReference>
<dbReference type="InterPro" id="IPR029058">
    <property type="entry name" value="AB_hydrolase_fold"/>
</dbReference>
<name>A0A941DKQ9_9BURK</name>
<gene>
    <name evidence="4" type="ORF">KDM92_15175</name>
</gene>
<feature type="signal peptide" evidence="2">
    <location>
        <begin position="1"/>
        <end position="43"/>
    </location>
</feature>
<proteinExistence type="predicted"/>
<dbReference type="PANTHER" id="PTHR43798">
    <property type="entry name" value="MONOACYLGLYCEROL LIPASE"/>
    <property type="match status" value="1"/>
</dbReference>
<evidence type="ECO:0000259" key="3">
    <source>
        <dbReference type="Pfam" id="PF00561"/>
    </source>
</evidence>
<dbReference type="SUPFAM" id="SSF53474">
    <property type="entry name" value="alpha/beta-Hydrolases"/>
    <property type="match status" value="1"/>
</dbReference>
<evidence type="ECO:0000256" key="1">
    <source>
        <dbReference type="ARBA" id="ARBA00022801"/>
    </source>
</evidence>
<organism evidence="4 5">
    <name type="scientific">Undibacterium baiyunense</name>
    <dbReference type="NCBI Taxonomy" id="2828731"/>
    <lineage>
        <taxon>Bacteria</taxon>
        <taxon>Pseudomonadati</taxon>
        <taxon>Pseudomonadota</taxon>
        <taxon>Betaproteobacteria</taxon>
        <taxon>Burkholderiales</taxon>
        <taxon>Oxalobacteraceae</taxon>
        <taxon>Undibacterium</taxon>
    </lineage>
</organism>
<dbReference type="GO" id="GO:0016020">
    <property type="term" value="C:membrane"/>
    <property type="evidence" value="ECO:0007669"/>
    <property type="project" value="TreeGrafter"/>
</dbReference>
<dbReference type="Pfam" id="PF00561">
    <property type="entry name" value="Abhydrolase_1"/>
    <property type="match status" value="1"/>
</dbReference>
<evidence type="ECO:0000313" key="4">
    <source>
        <dbReference type="EMBL" id="MBR7747927.1"/>
    </source>
</evidence>
<dbReference type="InterPro" id="IPR050266">
    <property type="entry name" value="AB_hydrolase_sf"/>
</dbReference>
<protein>
    <submittedName>
        <fullName evidence="4">Alpha/beta hydrolase</fullName>
    </submittedName>
</protein>
<dbReference type="EMBL" id="JAGSPM010000010">
    <property type="protein sequence ID" value="MBR7747927.1"/>
    <property type="molecule type" value="Genomic_DNA"/>
</dbReference>
<evidence type="ECO:0000256" key="2">
    <source>
        <dbReference type="SAM" id="SignalP"/>
    </source>
</evidence>
<keyword evidence="5" id="KW-1185">Reference proteome</keyword>
<keyword evidence="2" id="KW-0732">Signal</keyword>
<reference evidence="4 5" key="1">
    <citation type="submission" date="2021-04" db="EMBL/GenBank/DDBJ databases">
        <title>novel species isolated from subtropical streams in China.</title>
        <authorList>
            <person name="Lu H."/>
        </authorList>
    </citation>
    <scope>NUCLEOTIDE SEQUENCE [LARGE SCALE GENOMIC DNA]</scope>
    <source>
        <strain evidence="4 5">BYS107W</strain>
    </source>
</reference>
<dbReference type="RefSeq" id="WP_212685292.1">
    <property type="nucleotide sequence ID" value="NZ_JAGSPM010000010.1"/>
</dbReference>
<dbReference type="AlphaFoldDB" id="A0A941DKQ9"/>
<comment type="caution">
    <text evidence="4">The sequence shown here is derived from an EMBL/GenBank/DDBJ whole genome shotgun (WGS) entry which is preliminary data.</text>
</comment>
<dbReference type="GO" id="GO:0016787">
    <property type="term" value="F:hydrolase activity"/>
    <property type="evidence" value="ECO:0007669"/>
    <property type="project" value="UniProtKB-KW"/>
</dbReference>
<dbReference type="InterPro" id="IPR000073">
    <property type="entry name" value="AB_hydrolase_1"/>
</dbReference>
<keyword evidence="1 4" id="KW-0378">Hydrolase</keyword>
<feature type="chain" id="PRO_5037989466" evidence="2">
    <location>
        <begin position="44"/>
        <end position="329"/>
    </location>
</feature>
<feature type="domain" description="AB hydrolase-1" evidence="3">
    <location>
        <begin position="79"/>
        <end position="288"/>
    </location>
</feature>